<proteinExistence type="predicted"/>
<protein>
    <recommendedName>
        <fullName evidence="3">Tetracycline repressor TetR C-terminal domain-containing protein</fullName>
    </recommendedName>
</protein>
<dbReference type="Proteomes" id="UP001164305">
    <property type="component" value="Chromosome"/>
</dbReference>
<keyword evidence="2" id="KW-1185">Reference proteome</keyword>
<dbReference type="RefSeq" id="WP_263594820.1">
    <property type="nucleotide sequence ID" value="NZ_CP107020.1"/>
</dbReference>
<evidence type="ECO:0000313" key="1">
    <source>
        <dbReference type="EMBL" id="UYG17611.1"/>
    </source>
</evidence>
<evidence type="ECO:0008006" key="3">
    <source>
        <dbReference type="Google" id="ProtNLM"/>
    </source>
</evidence>
<name>A0ABY6G4Q5_9MICO</name>
<sequence>MWRQQFLTDVFGFTLFIDHAHGHATDEKRRAILHPVQEDWLEAHPGARAPLSRRALALPPSSADELFERMIDRAIRSIDDALAA</sequence>
<gene>
    <name evidence="1" type="ORF">BRM3_04030</name>
</gene>
<organism evidence="1 2">
    <name type="scientific">Brachybacterium huguangmaarense</name>
    <dbReference type="NCBI Taxonomy" id="1652028"/>
    <lineage>
        <taxon>Bacteria</taxon>
        <taxon>Bacillati</taxon>
        <taxon>Actinomycetota</taxon>
        <taxon>Actinomycetes</taxon>
        <taxon>Micrococcales</taxon>
        <taxon>Dermabacteraceae</taxon>
        <taxon>Brachybacterium</taxon>
    </lineage>
</organism>
<accession>A0ABY6G4Q5</accession>
<reference evidence="1" key="1">
    <citation type="submission" date="2022-10" db="EMBL/GenBank/DDBJ databases">
        <title>Whole-Genome Sequencing of Brachybacterium huguangmaarense BRM-3, Isolated from Betula schmidtii.</title>
        <authorList>
            <person name="Haam D."/>
        </authorList>
    </citation>
    <scope>NUCLEOTIDE SEQUENCE</scope>
    <source>
        <strain evidence="1">BRM-3</strain>
    </source>
</reference>
<evidence type="ECO:0000313" key="2">
    <source>
        <dbReference type="Proteomes" id="UP001164305"/>
    </source>
</evidence>
<dbReference type="EMBL" id="CP107020">
    <property type="protein sequence ID" value="UYG17611.1"/>
    <property type="molecule type" value="Genomic_DNA"/>
</dbReference>